<evidence type="ECO:0000313" key="2">
    <source>
        <dbReference type="EMBL" id="OHA56246.1"/>
    </source>
</evidence>
<feature type="transmembrane region" description="Helical" evidence="1">
    <location>
        <begin position="98"/>
        <end position="116"/>
    </location>
</feature>
<dbReference type="Proteomes" id="UP000176772">
    <property type="component" value="Unassembled WGS sequence"/>
</dbReference>
<protein>
    <submittedName>
        <fullName evidence="2">Uncharacterized protein</fullName>
    </submittedName>
</protein>
<accession>A0A1G2Q6R8</accession>
<name>A0A1G2Q6R8_9BACT</name>
<reference evidence="2 3" key="1">
    <citation type="journal article" date="2016" name="Nat. Commun.">
        <title>Thousands of microbial genomes shed light on interconnected biogeochemical processes in an aquifer system.</title>
        <authorList>
            <person name="Anantharaman K."/>
            <person name="Brown C.T."/>
            <person name="Hug L.A."/>
            <person name="Sharon I."/>
            <person name="Castelle C.J."/>
            <person name="Probst A.J."/>
            <person name="Thomas B.C."/>
            <person name="Singh A."/>
            <person name="Wilkins M.J."/>
            <person name="Karaoz U."/>
            <person name="Brodie E.L."/>
            <person name="Williams K.H."/>
            <person name="Hubbard S.S."/>
            <person name="Banfield J.F."/>
        </authorList>
    </citation>
    <scope>NUCLEOTIDE SEQUENCE [LARGE SCALE GENOMIC DNA]</scope>
</reference>
<gene>
    <name evidence="2" type="ORF">A2588_02360</name>
</gene>
<keyword evidence="1" id="KW-0472">Membrane</keyword>
<keyword evidence="1" id="KW-1133">Transmembrane helix</keyword>
<feature type="transmembrane region" description="Helical" evidence="1">
    <location>
        <begin position="122"/>
        <end position="139"/>
    </location>
</feature>
<organism evidence="2 3">
    <name type="scientific">Candidatus Veblenbacteria bacterium RIFOXYD1_FULL_43_11</name>
    <dbReference type="NCBI Taxonomy" id="1802429"/>
    <lineage>
        <taxon>Bacteria</taxon>
        <taxon>Candidatus Vebleniibacteriota</taxon>
    </lineage>
</organism>
<feature type="transmembrane region" description="Helical" evidence="1">
    <location>
        <begin position="44"/>
        <end position="66"/>
    </location>
</feature>
<dbReference type="EMBL" id="MHTF01000047">
    <property type="protein sequence ID" value="OHA56246.1"/>
    <property type="molecule type" value="Genomic_DNA"/>
</dbReference>
<sequence>MSSRNQILTAAALGLLAAVALLTLYAVIVVAVSGWVFAEQQFSATWYFVVSLALGFGVQVGLYTYLRQSITQRHVGGRVVAVSGTTSTTAMLACCAHYLVNIAPLLGVAGAISIVAQYQQQLFWIGMLFNLAGIAYLMWKLSQFKKQMVSRATVS</sequence>
<proteinExistence type="predicted"/>
<feature type="transmembrane region" description="Helical" evidence="1">
    <location>
        <begin position="12"/>
        <end position="38"/>
    </location>
</feature>
<dbReference type="AlphaFoldDB" id="A0A1G2Q6R8"/>
<comment type="caution">
    <text evidence="2">The sequence shown here is derived from an EMBL/GenBank/DDBJ whole genome shotgun (WGS) entry which is preliminary data.</text>
</comment>
<evidence type="ECO:0000313" key="3">
    <source>
        <dbReference type="Proteomes" id="UP000176772"/>
    </source>
</evidence>
<keyword evidence="1" id="KW-0812">Transmembrane</keyword>
<evidence type="ECO:0000256" key="1">
    <source>
        <dbReference type="SAM" id="Phobius"/>
    </source>
</evidence>